<evidence type="ECO:0000256" key="12">
    <source>
        <dbReference type="ARBA" id="ARBA00047984"/>
    </source>
</evidence>
<gene>
    <name evidence="18" type="ORF">CKM354_000348100</name>
</gene>
<dbReference type="AlphaFoldDB" id="A0A9P3CBY2"/>
<organism evidence="18 19">
    <name type="scientific">Cercospora kikuchii</name>
    <dbReference type="NCBI Taxonomy" id="84275"/>
    <lineage>
        <taxon>Eukaryota</taxon>
        <taxon>Fungi</taxon>
        <taxon>Dikarya</taxon>
        <taxon>Ascomycota</taxon>
        <taxon>Pezizomycotina</taxon>
        <taxon>Dothideomycetes</taxon>
        <taxon>Dothideomycetidae</taxon>
        <taxon>Mycosphaerellales</taxon>
        <taxon>Mycosphaerellaceae</taxon>
        <taxon>Cercospora</taxon>
    </lineage>
</organism>
<feature type="compositionally biased region" description="Basic and acidic residues" evidence="14">
    <location>
        <begin position="188"/>
        <end position="203"/>
    </location>
</feature>
<comment type="catalytic activity">
    <reaction evidence="12">
        <text>ATP + H2O = ADP + phosphate + H(+)</text>
        <dbReference type="Rhea" id="RHEA:13065"/>
        <dbReference type="ChEBI" id="CHEBI:15377"/>
        <dbReference type="ChEBI" id="CHEBI:15378"/>
        <dbReference type="ChEBI" id="CHEBI:30616"/>
        <dbReference type="ChEBI" id="CHEBI:43474"/>
        <dbReference type="ChEBI" id="CHEBI:456216"/>
        <dbReference type="EC" id="3.6.4.13"/>
    </reaction>
</comment>
<dbReference type="InterPro" id="IPR014001">
    <property type="entry name" value="Helicase_ATP-bd"/>
</dbReference>
<name>A0A9P3CBY2_9PEZI</name>
<feature type="domain" description="Helicase ATP-binding" evidence="15">
    <location>
        <begin position="576"/>
        <end position="754"/>
    </location>
</feature>
<keyword evidence="4" id="KW-0547">Nucleotide-binding</keyword>
<dbReference type="OrthoDB" id="196131at2759"/>
<dbReference type="InterPro" id="IPR056149">
    <property type="entry name" value="PRP5/DDX46/KHDC4_KH"/>
</dbReference>
<dbReference type="InterPro" id="IPR014014">
    <property type="entry name" value="RNA_helicase_DEAD_Q_motif"/>
</dbReference>
<dbReference type="Pfam" id="PF00271">
    <property type="entry name" value="Helicase_C"/>
    <property type="match status" value="1"/>
</dbReference>
<feature type="region of interest" description="Disordered" evidence="14">
    <location>
        <begin position="438"/>
        <end position="489"/>
    </location>
</feature>
<evidence type="ECO:0000256" key="10">
    <source>
        <dbReference type="ARBA" id="ARBA00037330"/>
    </source>
</evidence>
<evidence type="ECO:0000256" key="11">
    <source>
        <dbReference type="ARBA" id="ARBA00038511"/>
    </source>
</evidence>
<feature type="domain" description="Helicase C-terminal" evidence="16">
    <location>
        <begin position="781"/>
        <end position="929"/>
    </location>
</feature>
<dbReference type="Pfam" id="PF23469">
    <property type="entry name" value="KH_12"/>
    <property type="match status" value="1"/>
</dbReference>
<feature type="compositionally biased region" description="Basic and acidic residues" evidence="14">
    <location>
        <begin position="248"/>
        <end position="261"/>
    </location>
</feature>
<dbReference type="RefSeq" id="XP_044654616.1">
    <property type="nucleotide sequence ID" value="XM_044798681.1"/>
</dbReference>
<evidence type="ECO:0000256" key="9">
    <source>
        <dbReference type="ARBA" id="ARBA00023242"/>
    </source>
</evidence>
<evidence type="ECO:0000256" key="5">
    <source>
        <dbReference type="ARBA" id="ARBA00022801"/>
    </source>
</evidence>
<sequence>MRLARRLAVSSHLDLSVHLLYKVRLDRNCGGGSGSAAIWARNRNQNLVAAFGSGGLGGHQGIVETKECAGATTRATGVTTATATVTAVEIAATMATGVTESANAIGIGEIAAVTDTTGAHAMIAAIAESLRTVSGQGITDTIRDDNNLRHGNDDRQSKRKRTDSPGRSETSSRPGTANGDGSRPPSRAAEEAEKKKAQAEKLARVQAWKAAKAGKPAAGDGTPTTADIASPTSSQQPSTPVSASQPRFDPKAIKKQIDKKSKVPNATLGDDAAIPAGTSADNALIAKRAPSKPVVLGAADAKITGFGLNKAANDRQSDKPNVSKTGNALDEDEGEQRKFRKLPDLALEATDGSTVPDSANDEHDDDDHDELRSDEEEAEAARLAAQKRAEEAHAEQQDIAMADTESSEQNGQPAGNEPEAMEVDEEVDPLDAFMNNLDQDIERQPRPRSLGKRSNREPQLFDEDDGPDLDAVGENPEDLLRGGGKRNKKEVAAVDHSKVDYEDFEKNFYRESAEVSEMSAEDVTTLRAELDNITVRGIDQPKPITKWSQCGFGAQILDVIKANKFESPTSIQSQALPAIMSGRDTIGIAKTGSGKTLAFTLPMFRHIKDQRPVANLEGPIGLIMAPTRELAVQIHRECKPYLKALNLRGVCAYGGAPIKDQIAELKRGAEMVVCTPGRLIDLLAANQGRVTNLRRVTYVVLDEADRMFDMGFEPQIQRILGNIRPDRQTVLFSATFPKKMETLARKALTRPIEIVVGGRSVVAAEITQMIEVRPEETKFRRVLELLGNLHEADEDARSLIFVERQETADQIFKELHKKGYTSVSVHGGREQIDRDQAILDFKAGAIPIMVATSVAARGLDVKQLKLVINYDSPNHGEDYVHRAGRTGRAGNTGTAVTFLTPEQEHYAPFLVRCLEDSKQEVPETLKEMAASHKKKVQAGQASKAGSGFGGHGIERLDAARAAERAREKNLYRTGDEPDEEDDGKKDKDKKETEVEKLVAKAAGKVTERDAQAEQSEEKPKSTGDIMRSDLAAHLSNALKVQKTEIPAANTPALNDPVAKAAAAAAAINGRLGTKGATRPGAPIDNRGPDAGAFHSTLEINDFPQKARWAVTNRTNVAKILEATGTSITSKGEYYPPGKEVGPNDAPKLYILVEGDTEIAVQSAMRDLSRHLTEGTIQAQEAEARSGGGGRYKVI</sequence>
<protein>
    <recommendedName>
        <fullName evidence="2">RNA helicase</fullName>
        <ecNumber evidence="2">3.6.4.13</ecNumber>
    </recommendedName>
</protein>
<dbReference type="GeneID" id="68289056"/>
<keyword evidence="7" id="KW-0067">ATP-binding</keyword>
<evidence type="ECO:0000256" key="3">
    <source>
        <dbReference type="ARBA" id="ARBA00022664"/>
    </source>
</evidence>
<evidence type="ECO:0000256" key="7">
    <source>
        <dbReference type="ARBA" id="ARBA00022840"/>
    </source>
</evidence>
<dbReference type="GO" id="GO:0005524">
    <property type="term" value="F:ATP binding"/>
    <property type="evidence" value="ECO:0007669"/>
    <property type="project" value="UniProtKB-KW"/>
</dbReference>
<dbReference type="InterPro" id="IPR001650">
    <property type="entry name" value="Helicase_C-like"/>
</dbReference>
<dbReference type="GO" id="GO:0008380">
    <property type="term" value="P:RNA splicing"/>
    <property type="evidence" value="ECO:0007669"/>
    <property type="project" value="UniProtKB-KW"/>
</dbReference>
<dbReference type="Proteomes" id="UP000825890">
    <property type="component" value="Unassembled WGS sequence"/>
</dbReference>
<dbReference type="Pfam" id="PF00270">
    <property type="entry name" value="DEAD"/>
    <property type="match status" value="1"/>
</dbReference>
<dbReference type="PROSITE" id="PS51192">
    <property type="entry name" value="HELICASE_ATP_BIND_1"/>
    <property type="match status" value="1"/>
</dbReference>
<reference evidence="18 19" key="1">
    <citation type="submission" date="2021-01" db="EMBL/GenBank/DDBJ databases">
        <title>Cercospora kikuchii MAFF 305040 whole genome shotgun sequence.</title>
        <authorList>
            <person name="Kashiwa T."/>
            <person name="Suzuki T."/>
        </authorList>
    </citation>
    <scope>NUCLEOTIDE SEQUENCE [LARGE SCALE GENOMIC DNA]</scope>
    <source>
        <strain evidence="18 19">MAFF 305040</strain>
    </source>
</reference>
<evidence type="ECO:0000313" key="18">
    <source>
        <dbReference type="EMBL" id="GIZ40129.1"/>
    </source>
</evidence>
<evidence type="ECO:0000256" key="8">
    <source>
        <dbReference type="ARBA" id="ARBA00023187"/>
    </source>
</evidence>
<feature type="compositionally biased region" description="Basic and acidic residues" evidence="14">
    <location>
        <begin position="141"/>
        <end position="166"/>
    </location>
</feature>
<dbReference type="EC" id="3.6.4.13" evidence="2"/>
<evidence type="ECO:0000256" key="1">
    <source>
        <dbReference type="ARBA" id="ARBA00004123"/>
    </source>
</evidence>
<dbReference type="PANTHER" id="PTHR47958">
    <property type="entry name" value="ATP-DEPENDENT RNA HELICASE DBP3"/>
    <property type="match status" value="1"/>
</dbReference>
<dbReference type="CDD" id="cd17953">
    <property type="entry name" value="DEADc_DDX46"/>
    <property type="match status" value="1"/>
</dbReference>
<feature type="compositionally biased region" description="Basic and acidic residues" evidence="14">
    <location>
        <begin position="1005"/>
        <end position="1021"/>
    </location>
</feature>
<dbReference type="PROSITE" id="PS51195">
    <property type="entry name" value="Q_MOTIF"/>
    <property type="match status" value="1"/>
</dbReference>
<dbReference type="GO" id="GO:0016787">
    <property type="term" value="F:hydrolase activity"/>
    <property type="evidence" value="ECO:0007669"/>
    <property type="project" value="UniProtKB-KW"/>
</dbReference>
<evidence type="ECO:0000256" key="14">
    <source>
        <dbReference type="SAM" id="MobiDB-lite"/>
    </source>
</evidence>
<dbReference type="GO" id="GO:0003724">
    <property type="term" value="F:RNA helicase activity"/>
    <property type="evidence" value="ECO:0007669"/>
    <property type="project" value="UniProtKB-EC"/>
</dbReference>
<keyword evidence="8" id="KW-0508">mRNA splicing</keyword>
<evidence type="ECO:0000313" key="19">
    <source>
        <dbReference type="Proteomes" id="UP000825890"/>
    </source>
</evidence>
<dbReference type="SUPFAM" id="SSF52540">
    <property type="entry name" value="P-loop containing nucleoside triphosphate hydrolases"/>
    <property type="match status" value="1"/>
</dbReference>
<keyword evidence="19" id="KW-1185">Reference proteome</keyword>
<feature type="region of interest" description="Disordered" evidence="14">
    <location>
        <begin position="964"/>
        <end position="1025"/>
    </location>
</feature>
<feature type="compositionally biased region" description="Basic and acidic residues" evidence="14">
    <location>
        <begin position="387"/>
        <end position="396"/>
    </location>
</feature>
<keyword evidence="5" id="KW-0378">Hydrolase</keyword>
<dbReference type="Gene3D" id="3.40.50.300">
    <property type="entry name" value="P-loop containing nucleotide triphosphate hydrolases"/>
    <property type="match status" value="2"/>
</dbReference>
<feature type="region of interest" description="Disordered" evidence="14">
    <location>
        <begin position="138"/>
        <end position="276"/>
    </location>
</feature>
<dbReference type="SMART" id="SM00490">
    <property type="entry name" value="HELICc"/>
    <property type="match status" value="1"/>
</dbReference>
<evidence type="ECO:0000256" key="13">
    <source>
        <dbReference type="PROSITE-ProRule" id="PRU00552"/>
    </source>
</evidence>
<dbReference type="GO" id="GO:0003676">
    <property type="term" value="F:nucleic acid binding"/>
    <property type="evidence" value="ECO:0007669"/>
    <property type="project" value="InterPro"/>
</dbReference>
<evidence type="ECO:0000256" key="2">
    <source>
        <dbReference type="ARBA" id="ARBA00012552"/>
    </source>
</evidence>
<keyword evidence="6" id="KW-0347">Helicase</keyword>
<evidence type="ECO:0000259" key="15">
    <source>
        <dbReference type="PROSITE" id="PS51192"/>
    </source>
</evidence>
<feature type="compositionally biased region" description="Low complexity" evidence="14">
    <location>
        <begin position="209"/>
        <end position="246"/>
    </location>
</feature>
<comment type="subcellular location">
    <subcellularLocation>
        <location evidence="1">Nucleus</location>
    </subcellularLocation>
</comment>
<proteinExistence type="inferred from homology"/>
<dbReference type="PROSITE" id="PS51194">
    <property type="entry name" value="HELICASE_CTER"/>
    <property type="match status" value="1"/>
</dbReference>
<dbReference type="InterPro" id="IPR000629">
    <property type="entry name" value="RNA-helicase_DEAD-box_CS"/>
</dbReference>
<feature type="compositionally biased region" description="Basic and acidic residues" evidence="14">
    <location>
        <begin position="964"/>
        <end position="975"/>
    </location>
</feature>
<accession>A0A9P3CBY2</accession>
<comment type="function">
    <text evidence="10">ATP-dependent RNA helicase involved spliceosome assembly and in nuclear splicing. Catalyzes an ATP-dependent conformational change of U2 snRNP. Bridges U1 and U2 snRNPs and enables stable U2 snRNP association with intron RNA.</text>
</comment>
<evidence type="ECO:0000259" key="17">
    <source>
        <dbReference type="PROSITE" id="PS51195"/>
    </source>
</evidence>
<evidence type="ECO:0000256" key="4">
    <source>
        <dbReference type="ARBA" id="ARBA00022741"/>
    </source>
</evidence>
<dbReference type="GO" id="GO:0006397">
    <property type="term" value="P:mRNA processing"/>
    <property type="evidence" value="ECO:0007669"/>
    <property type="project" value="UniProtKB-KW"/>
</dbReference>
<dbReference type="EMBL" id="BOLY01000002">
    <property type="protein sequence ID" value="GIZ40129.1"/>
    <property type="molecule type" value="Genomic_DNA"/>
</dbReference>
<feature type="short sequence motif" description="Q motif" evidence="13">
    <location>
        <begin position="545"/>
        <end position="573"/>
    </location>
</feature>
<evidence type="ECO:0000259" key="16">
    <source>
        <dbReference type="PROSITE" id="PS51194"/>
    </source>
</evidence>
<evidence type="ECO:0000256" key="6">
    <source>
        <dbReference type="ARBA" id="ARBA00022806"/>
    </source>
</evidence>
<feature type="compositionally biased region" description="Acidic residues" evidence="14">
    <location>
        <begin position="362"/>
        <end position="378"/>
    </location>
</feature>
<dbReference type="PROSITE" id="PS00039">
    <property type="entry name" value="DEAD_ATP_HELICASE"/>
    <property type="match status" value="1"/>
</dbReference>
<dbReference type="InterPro" id="IPR011545">
    <property type="entry name" value="DEAD/DEAH_box_helicase_dom"/>
</dbReference>
<comment type="similarity">
    <text evidence="11">Belongs to the DEAD box helicase family. DDX46/PRP5 subfamily.</text>
</comment>
<dbReference type="CDD" id="cd18787">
    <property type="entry name" value="SF2_C_DEAD"/>
    <property type="match status" value="1"/>
</dbReference>
<feature type="compositionally biased region" description="Basic and acidic residues" evidence="14">
    <location>
        <begin position="982"/>
        <end position="998"/>
    </location>
</feature>
<dbReference type="FunFam" id="3.40.50.300:FF:000079">
    <property type="entry name" value="probable ATP-dependent RNA helicase DDX17"/>
    <property type="match status" value="1"/>
</dbReference>
<feature type="domain" description="DEAD-box RNA helicase Q" evidence="17">
    <location>
        <begin position="545"/>
        <end position="573"/>
    </location>
</feature>
<feature type="region of interest" description="Disordered" evidence="14">
    <location>
        <begin position="1073"/>
        <end position="1094"/>
    </location>
</feature>
<comment type="caution">
    <text evidence="18">The sequence shown here is derived from an EMBL/GenBank/DDBJ whole genome shotgun (WGS) entry which is preliminary data.</text>
</comment>
<dbReference type="GO" id="GO:0005634">
    <property type="term" value="C:nucleus"/>
    <property type="evidence" value="ECO:0007669"/>
    <property type="project" value="UniProtKB-SubCell"/>
</dbReference>
<dbReference type="InterPro" id="IPR027417">
    <property type="entry name" value="P-loop_NTPase"/>
</dbReference>
<feature type="region of interest" description="Disordered" evidence="14">
    <location>
        <begin position="927"/>
        <end position="952"/>
    </location>
</feature>
<keyword evidence="9" id="KW-0539">Nucleus</keyword>
<dbReference type="SMART" id="SM00487">
    <property type="entry name" value="DEXDc"/>
    <property type="match status" value="1"/>
</dbReference>
<feature type="region of interest" description="Disordered" evidence="14">
    <location>
        <begin position="306"/>
        <end position="425"/>
    </location>
</feature>
<keyword evidence="3" id="KW-0507">mRNA processing</keyword>